<gene>
    <name evidence="1" type="ORF">NC653_005627</name>
</gene>
<keyword evidence="2" id="KW-1185">Reference proteome</keyword>
<evidence type="ECO:0000313" key="2">
    <source>
        <dbReference type="Proteomes" id="UP001164929"/>
    </source>
</evidence>
<comment type="caution">
    <text evidence="1">The sequence shown here is derived from an EMBL/GenBank/DDBJ whole genome shotgun (WGS) entry which is preliminary data.</text>
</comment>
<dbReference type="EMBL" id="JAQIZT010000002">
    <property type="protein sequence ID" value="KAJ7006326.1"/>
    <property type="molecule type" value="Genomic_DNA"/>
</dbReference>
<dbReference type="Proteomes" id="UP001164929">
    <property type="component" value="Chromosome 2"/>
</dbReference>
<reference evidence="1" key="1">
    <citation type="journal article" date="2023" name="Mol. Ecol. Resour.">
        <title>Chromosome-level genome assembly of a triploid poplar Populus alba 'Berolinensis'.</title>
        <authorList>
            <person name="Chen S."/>
            <person name="Yu Y."/>
            <person name="Wang X."/>
            <person name="Wang S."/>
            <person name="Zhang T."/>
            <person name="Zhou Y."/>
            <person name="He R."/>
            <person name="Meng N."/>
            <person name="Wang Y."/>
            <person name="Liu W."/>
            <person name="Liu Z."/>
            <person name="Liu J."/>
            <person name="Guo Q."/>
            <person name="Huang H."/>
            <person name="Sederoff R.R."/>
            <person name="Wang G."/>
            <person name="Qu G."/>
            <person name="Chen S."/>
        </authorList>
    </citation>
    <scope>NUCLEOTIDE SEQUENCE</scope>
    <source>
        <strain evidence="1">SC-2020</strain>
    </source>
</reference>
<dbReference type="AlphaFoldDB" id="A0AAD6RCQ9"/>
<evidence type="ECO:0000313" key="1">
    <source>
        <dbReference type="EMBL" id="KAJ7006326.1"/>
    </source>
</evidence>
<proteinExistence type="predicted"/>
<organism evidence="1 2">
    <name type="scientific">Populus alba x Populus x berolinensis</name>
    <dbReference type="NCBI Taxonomy" id="444605"/>
    <lineage>
        <taxon>Eukaryota</taxon>
        <taxon>Viridiplantae</taxon>
        <taxon>Streptophyta</taxon>
        <taxon>Embryophyta</taxon>
        <taxon>Tracheophyta</taxon>
        <taxon>Spermatophyta</taxon>
        <taxon>Magnoliopsida</taxon>
        <taxon>eudicotyledons</taxon>
        <taxon>Gunneridae</taxon>
        <taxon>Pentapetalae</taxon>
        <taxon>rosids</taxon>
        <taxon>fabids</taxon>
        <taxon>Malpighiales</taxon>
        <taxon>Salicaceae</taxon>
        <taxon>Saliceae</taxon>
        <taxon>Populus</taxon>
    </lineage>
</organism>
<sequence length="41" mass="4797">MLSEAFFCDKSCTLLNFLYIFLVFKSSSSERKHTSKFHCSL</sequence>
<protein>
    <submittedName>
        <fullName evidence="1">Uncharacterized protein</fullName>
    </submittedName>
</protein>
<name>A0AAD6RCQ9_9ROSI</name>
<accession>A0AAD6RCQ9</accession>